<feature type="transmembrane region" description="Helical" evidence="6">
    <location>
        <begin position="290"/>
        <end position="309"/>
    </location>
</feature>
<dbReference type="EMBL" id="HBKP01001665">
    <property type="protein sequence ID" value="CAE2201033.1"/>
    <property type="molecule type" value="Transcribed_RNA"/>
</dbReference>
<dbReference type="PANTHER" id="PTHR44027:SF7">
    <property type="entry name" value="DNAJ HOMOLOG SUBFAMILY C MEMBER 5 HOMOLOG"/>
    <property type="match status" value="1"/>
</dbReference>
<feature type="transmembrane region" description="Helical" evidence="6">
    <location>
        <begin position="147"/>
        <end position="175"/>
    </location>
</feature>
<comment type="subcellular location">
    <subcellularLocation>
        <location evidence="1">Membrane</location>
        <topology evidence="1">Lipid-anchor</topology>
    </subcellularLocation>
</comment>
<evidence type="ECO:0000256" key="2">
    <source>
        <dbReference type="ARBA" id="ARBA00023136"/>
    </source>
</evidence>
<dbReference type="InterPro" id="IPR036869">
    <property type="entry name" value="J_dom_sf"/>
</dbReference>
<gene>
    <name evidence="8" type="ORF">VSP0166_LOCUS1193</name>
</gene>
<dbReference type="Gene3D" id="1.10.287.110">
    <property type="entry name" value="DnaJ domain"/>
    <property type="match status" value="1"/>
</dbReference>
<evidence type="ECO:0000256" key="5">
    <source>
        <dbReference type="ARBA" id="ARBA00023288"/>
    </source>
</evidence>
<dbReference type="InterPro" id="IPR019396">
    <property type="entry name" value="TM_Fragile-X-F-assoc"/>
</dbReference>
<name>A0A7S4HJE1_9EUKA</name>
<evidence type="ECO:0000259" key="7">
    <source>
        <dbReference type="PROSITE" id="PS50076"/>
    </source>
</evidence>
<dbReference type="Pfam" id="PF00226">
    <property type="entry name" value="DnaJ"/>
    <property type="match status" value="1"/>
</dbReference>
<dbReference type="InterPro" id="IPR001623">
    <property type="entry name" value="DnaJ_domain"/>
</dbReference>
<dbReference type="Pfam" id="PF10269">
    <property type="entry name" value="Tmemb_185A"/>
    <property type="match status" value="1"/>
</dbReference>
<dbReference type="CDD" id="cd06257">
    <property type="entry name" value="DnaJ"/>
    <property type="match status" value="1"/>
</dbReference>
<keyword evidence="6" id="KW-0812">Transmembrane</keyword>
<evidence type="ECO:0000256" key="4">
    <source>
        <dbReference type="ARBA" id="ARBA00023186"/>
    </source>
</evidence>
<feature type="transmembrane region" description="Helical" evidence="6">
    <location>
        <begin position="204"/>
        <end position="224"/>
    </location>
</feature>
<organism evidence="8">
    <name type="scientific">Vannella robusta</name>
    <dbReference type="NCBI Taxonomy" id="1487602"/>
    <lineage>
        <taxon>Eukaryota</taxon>
        <taxon>Amoebozoa</taxon>
        <taxon>Discosea</taxon>
        <taxon>Flabellinia</taxon>
        <taxon>Vannellidae</taxon>
        <taxon>Vannella</taxon>
    </lineage>
</organism>
<reference evidence="8" key="1">
    <citation type="submission" date="2021-01" db="EMBL/GenBank/DDBJ databases">
        <authorList>
            <person name="Corre E."/>
            <person name="Pelletier E."/>
            <person name="Niang G."/>
            <person name="Scheremetjew M."/>
            <person name="Finn R."/>
            <person name="Kale V."/>
            <person name="Holt S."/>
            <person name="Cochrane G."/>
            <person name="Meng A."/>
            <person name="Brown T."/>
            <person name="Cohen L."/>
        </authorList>
    </citation>
    <scope>NUCLEOTIDE SEQUENCE</scope>
    <source>
        <strain evidence="8">DIVA3 518/3/11/1/6</strain>
    </source>
</reference>
<dbReference type="PANTHER" id="PTHR44027">
    <property type="entry name" value="DNAJ HOMOLOG SUBFAMILY C MEMBER 5 HOMOLOG"/>
    <property type="match status" value="1"/>
</dbReference>
<dbReference type="GO" id="GO:0005737">
    <property type="term" value="C:cytoplasm"/>
    <property type="evidence" value="ECO:0007669"/>
    <property type="project" value="UniProtKB-ARBA"/>
</dbReference>
<protein>
    <recommendedName>
        <fullName evidence="7">J domain-containing protein</fullName>
    </recommendedName>
</protein>
<feature type="transmembrane region" description="Helical" evidence="6">
    <location>
        <begin position="113"/>
        <end position="135"/>
    </location>
</feature>
<feature type="domain" description="J" evidence="7">
    <location>
        <begin position="20"/>
        <end position="85"/>
    </location>
</feature>
<keyword evidence="4" id="KW-0143">Chaperone</keyword>
<feature type="transmembrane region" description="Helical" evidence="6">
    <location>
        <begin position="382"/>
        <end position="406"/>
    </location>
</feature>
<sequence>MEGEDSPVNDGETQTIGRWEYYEILGVDKNVTLEELRKKRKRLALRYHPDKNQGDDTAQHKMQQVNRAFDVLSDPMKKKLYDRYGVEALTMYENNTITEDMWNVLFLFVNQRFTAFVGCMCFTVFSIVLLAPIFIGLKLDDRITWSWFAVLSPLFFIEFFIFLLDLLVVLLGIYFRENEHTDQSDNSDSFLQEDEKQKIPIKKVISSSLSLLVILLVVLFQLLLCLQLDETVSWSWWIIFAPVLLAQILFVVFQYPAASYSSYQERQSPIDPFYKFYCRLQYPGFLLRSFYKEIIVFVFTVLVAMNLAYAPNSDDVLGEDSGVSGYISWWYITIPMFALVVIAMILSIIENCWYSKLKRKDYVPLDDEENEGEEEPSLFSQLGYICCTCLCVSFLGVFFILLAGWLQADFGFSAMTMLSPLILVASLICCACVCCVFPIYAYVVQKYSKGDEFELPVHKEEATS</sequence>
<keyword evidence="5" id="KW-0449">Lipoprotein</keyword>
<keyword evidence="3" id="KW-0564">Palmitate</keyword>
<evidence type="ECO:0000256" key="3">
    <source>
        <dbReference type="ARBA" id="ARBA00023139"/>
    </source>
</evidence>
<evidence type="ECO:0000256" key="6">
    <source>
        <dbReference type="SAM" id="Phobius"/>
    </source>
</evidence>
<accession>A0A7S4HJE1</accession>
<dbReference type="InterPro" id="IPR051434">
    <property type="entry name" value="DnaJ_C_subfamily_member5"/>
</dbReference>
<proteinExistence type="predicted"/>
<evidence type="ECO:0000313" key="8">
    <source>
        <dbReference type="EMBL" id="CAE2201033.1"/>
    </source>
</evidence>
<keyword evidence="6" id="KW-1133">Transmembrane helix</keyword>
<dbReference type="GO" id="GO:0016020">
    <property type="term" value="C:membrane"/>
    <property type="evidence" value="ECO:0007669"/>
    <property type="project" value="UniProtKB-SubCell"/>
</dbReference>
<feature type="transmembrane region" description="Helical" evidence="6">
    <location>
        <begin position="418"/>
        <end position="443"/>
    </location>
</feature>
<feature type="transmembrane region" description="Helical" evidence="6">
    <location>
        <begin position="236"/>
        <end position="258"/>
    </location>
</feature>
<feature type="transmembrane region" description="Helical" evidence="6">
    <location>
        <begin position="329"/>
        <end position="349"/>
    </location>
</feature>
<dbReference type="AlphaFoldDB" id="A0A7S4HJE1"/>
<evidence type="ECO:0000256" key="1">
    <source>
        <dbReference type="ARBA" id="ARBA00004635"/>
    </source>
</evidence>
<dbReference type="SMART" id="SM00271">
    <property type="entry name" value="DnaJ"/>
    <property type="match status" value="1"/>
</dbReference>
<dbReference type="SUPFAM" id="SSF46565">
    <property type="entry name" value="Chaperone J-domain"/>
    <property type="match status" value="1"/>
</dbReference>
<dbReference type="PRINTS" id="PR00625">
    <property type="entry name" value="JDOMAIN"/>
</dbReference>
<keyword evidence="2 6" id="KW-0472">Membrane</keyword>
<dbReference type="PROSITE" id="PS50076">
    <property type="entry name" value="DNAJ_2"/>
    <property type="match status" value="1"/>
</dbReference>